<keyword evidence="4" id="KW-1185">Reference proteome</keyword>
<accession>A0A6A6PM57</accession>
<sequence length="318" mass="35903">MSVDGPPAQLHGTTTFFDGQYGAVSVTLTICCALALFNAIELLFLIFTTFKRYSGLYFWSLVVASAGILPYVISILCEYFTLTNQLAGEVLSTFGWPMMVTGQSLVLYSRLGVVLGPEHHRILRPVKWMIIIDGIVFHISTQVVMFGAYNAHPAREWALAYKYIEKIQMTGFTVQELIISGLYVWRTLDILKTVDDASGRSRRRRRTMMELFSINAVIIILDIALLVVEYQNRHVIEQSLKGFVYSFKLKLEFAVLRKLVDISGQRSRASQSTFATISEATMERTDSVMSSPKKVWGSLSRKDSAQKDCDDIVHLEKV</sequence>
<feature type="domain" description="DUF7703" evidence="2">
    <location>
        <begin position="29"/>
        <end position="262"/>
    </location>
</feature>
<evidence type="ECO:0000256" key="1">
    <source>
        <dbReference type="SAM" id="Phobius"/>
    </source>
</evidence>
<feature type="transmembrane region" description="Helical" evidence="1">
    <location>
        <begin position="56"/>
        <end position="82"/>
    </location>
</feature>
<name>A0A6A6PM57_9PEZI</name>
<feature type="transmembrane region" description="Helical" evidence="1">
    <location>
        <begin position="20"/>
        <end position="44"/>
    </location>
</feature>
<dbReference type="Proteomes" id="UP000799767">
    <property type="component" value="Unassembled WGS sequence"/>
</dbReference>
<organism evidence="3 4">
    <name type="scientific">Neohortaea acidophila</name>
    <dbReference type="NCBI Taxonomy" id="245834"/>
    <lineage>
        <taxon>Eukaryota</taxon>
        <taxon>Fungi</taxon>
        <taxon>Dikarya</taxon>
        <taxon>Ascomycota</taxon>
        <taxon>Pezizomycotina</taxon>
        <taxon>Dothideomycetes</taxon>
        <taxon>Dothideomycetidae</taxon>
        <taxon>Mycosphaerellales</taxon>
        <taxon>Teratosphaeriaceae</taxon>
        <taxon>Neohortaea</taxon>
    </lineage>
</organism>
<keyword evidence="1" id="KW-1133">Transmembrane helix</keyword>
<gene>
    <name evidence="3" type="ORF">BDY17DRAFT_254507</name>
</gene>
<evidence type="ECO:0000259" key="2">
    <source>
        <dbReference type="Pfam" id="PF24802"/>
    </source>
</evidence>
<dbReference type="EMBL" id="MU001638">
    <property type="protein sequence ID" value="KAF2480995.1"/>
    <property type="molecule type" value="Genomic_DNA"/>
</dbReference>
<keyword evidence="1" id="KW-0812">Transmembrane</keyword>
<evidence type="ECO:0000313" key="3">
    <source>
        <dbReference type="EMBL" id="KAF2480995.1"/>
    </source>
</evidence>
<evidence type="ECO:0000313" key="4">
    <source>
        <dbReference type="Proteomes" id="UP000799767"/>
    </source>
</evidence>
<dbReference type="InterPro" id="IPR056120">
    <property type="entry name" value="DUF7703"/>
</dbReference>
<keyword evidence="1" id="KW-0472">Membrane</keyword>
<reference evidence="3" key="1">
    <citation type="journal article" date="2020" name="Stud. Mycol.">
        <title>101 Dothideomycetes genomes: a test case for predicting lifestyles and emergence of pathogens.</title>
        <authorList>
            <person name="Haridas S."/>
            <person name="Albert R."/>
            <person name="Binder M."/>
            <person name="Bloem J."/>
            <person name="Labutti K."/>
            <person name="Salamov A."/>
            <person name="Andreopoulos B."/>
            <person name="Baker S."/>
            <person name="Barry K."/>
            <person name="Bills G."/>
            <person name="Bluhm B."/>
            <person name="Cannon C."/>
            <person name="Castanera R."/>
            <person name="Culley D."/>
            <person name="Daum C."/>
            <person name="Ezra D."/>
            <person name="Gonzalez J."/>
            <person name="Henrissat B."/>
            <person name="Kuo A."/>
            <person name="Liang C."/>
            <person name="Lipzen A."/>
            <person name="Lutzoni F."/>
            <person name="Magnuson J."/>
            <person name="Mondo S."/>
            <person name="Nolan M."/>
            <person name="Ohm R."/>
            <person name="Pangilinan J."/>
            <person name="Park H.-J."/>
            <person name="Ramirez L."/>
            <person name="Alfaro M."/>
            <person name="Sun H."/>
            <person name="Tritt A."/>
            <person name="Yoshinaga Y."/>
            <person name="Zwiers L.-H."/>
            <person name="Turgeon B."/>
            <person name="Goodwin S."/>
            <person name="Spatafora J."/>
            <person name="Crous P."/>
            <person name="Grigoriev I."/>
        </authorList>
    </citation>
    <scope>NUCLEOTIDE SEQUENCE</scope>
    <source>
        <strain evidence="3">CBS 113389</strain>
    </source>
</reference>
<dbReference type="Pfam" id="PF24802">
    <property type="entry name" value="DUF7703"/>
    <property type="match status" value="1"/>
</dbReference>
<feature type="transmembrane region" description="Helical" evidence="1">
    <location>
        <begin position="94"/>
        <end position="116"/>
    </location>
</feature>
<proteinExistence type="predicted"/>
<dbReference type="PANTHER" id="PTHR37013">
    <property type="entry name" value="INTEGRAL MEMBRANE PROTEIN (AFU_ORTHOLOGUE AFUA_1G05950)-RELATED"/>
    <property type="match status" value="1"/>
</dbReference>
<feature type="transmembrane region" description="Helical" evidence="1">
    <location>
        <begin position="209"/>
        <end position="228"/>
    </location>
</feature>
<dbReference type="OrthoDB" id="405906at2759"/>
<protein>
    <recommendedName>
        <fullName evidence="2">DUF7703 domain-containing protein</fullName>
    </recommendedName>
</protein>
<dbReference type="PANTHER" id="PTHR37013:SF3">
    <property type="entry name" value="INTEGRAL MEMBRANE PROTEIN (AFU_ORTHOLOGUE AFUA_1G05950)"/>
    <property type="match status" value="1"/>
</dbReference>
<dbReference type="AlphaFoldDB" id="A0A6A6PM57"/>
<dbReference type="RefSeq" id="XP_033587565.1">
    <property type="nucleotide sequence ID" value="XM_033731437.1"/>
</dbReference>
<dbReference type="GeneID" id="54472439"/>